<protein>
    <recommendedName>
        <fullName evidence="3">Spondin domain-containing protein</fullName>
    </recommendedName>
</protein>
<dbReference type="OrthoDB" id="1013900at2"/>
<evidence type="ECO:0008006" key="3">
    <source>
        <dbReference type="Google" id="ProtNLM"/>
    </source>
</evidence>
<dbReference type="Proteomes" id="UP000035213">
    <property type="component" value="Chromosome"/>
</dbReference>
<dbReference type="RefSeq" id="WP_050021675.1">
    <property type="nucleotide sequence ID" value="NZ_CP009928.1"/>
</dbReference>
<dbReference type="NCBIfam" id="NF038123">
    <property type="entry name" value="NF038123_dom"/>
    <property type="match status" value="2"/>
</dbReference>
<proteinExistence type="predicted"/>
<dbReference type="KEGG" id="cgn:OK18_08365"/>
<sequence>MKKTFFTTTAFAAAMAVTFTLSSCNDSDNDMMNMSYQKTITFENVVTPKDFVESGEIPGVTFLAAAGHKVILPGESQTIKFSAGKAQALMFATMYGASKDWFFASKQPGIKLFDSNGNAITGDVSSDVLLWDNGTKDNQTGQAESKPIMQVPNVNASQLVKLNLAYDNVKSEFTLTITNTSGGTANETPLSPGVWAVSNYNGSQLLNSTPFFMPNTLSNPEITDIAQMGNITKMMTKLTANTGIMTGLSPALVVVYRGDKNPIYELGKTDNGMGLKEIAQFGNVTKLQTSLKSLPNVKGVYVAGSAPVAPGNKVMTNFKADPGDKIAYVTMFGFSNDWFYANEQMIDANTKGDITSKTTLFDSGTGVDQYPGAGNRQALFGGTPQSENMVISKVGTQYPVPAVQNVIKVTVN</sequence>
<dbReference type="STRING" id="1324352.OK18_08365"/>
<evidence type="ECO:0000313" key="1">
    <source>
        <dbReference type="EMBL" id="AKK72633.1"/>
    </source>
</evidence>
<dbReference type="AlphaFoldDB" id="A0A0G3M3P0"/>
<dbReference type="PATRIC" id="fig|1324352.5.peg.1756"/>
<reference evidence="1 2" key="1">
    <citation type="submission" date="2014-11" db="EMBL/GenBank/DDBJ databases">
        <authorList>
            <person name="Park G.-S."/>
            <person name="Hong S.-J."/>
            <person name="Jung B.K."/>
            <person name="Khan A.R."/>
            <person name="Kwak Y."/>
            <person name="Shin J.-H."/>
        </authorList>
    </citation>
    <scope>NUCLEOTIDE SEQUENCE [LARGE SCALE GENOMIC DNA]</scope>
    <source>
        <strain evidence="1 2">DSM 27622</strain>
    </source>
</reference>
<name>A0A0G3M3P0_CHRGL</name>
<dbReference type="InterPro" id="IPR038678">
    <property type="entry name" value="Spondin_N_sf"/>
</dbReference>
<accession>A0A0G3M3P0</accession>
<evidence type="ECO:0000313" key="2">
    <source>
        <dbReference type="Proteomes" id="UP000035213"/>
    </source>
</evidence>
<dbReference type="Gene3D" id="2.60.40.2130">
    <property type="entry name" value="F-spondin domain"/>
    <property type="match status" value="2"/>
</dbReference>
<dbReference type="InterPro" id="IPR009465">
    <property type="entry name" value="Spondin_N"/>
</dbReference>
<dbReference type="EMBL" id="CP009928">
    <property type="protein sequence ID" value="AKK72633.1"/>
    <property type="molecule type" value="Genomic_DNA"/>
</dbReference>
<organism evidence="1 2">
    <name type="scientific">Chryseobacterium gallinarum</name>
    <dbReference type="NCBI Taxonomy" id="1324352"/>
    <lineage>
        <taxon>Bacteria</taxon>
        <taxon>Pseudomonadati</taxon>
        <taxon>Bacteroidota</taxon>
        <taxon>Flavobacteriia</taxon>
        <taxon>Flavobacteriales</taxon>
        <taxon>Weeksellaceae</taxon>
        <taxon>Chryseobacterium group</taxon>
        <taxon>Chryseobacterium</taxon>
    </lineage>
</organism>
<gene>
    <name evidence="1" type="ORF">OK18_08365</name>
</gene>
<dbReference type="PROSITE" id="PS51257">
    <property type="entry name" value="PROKAR_LIPOPROTEIN"/>
    <property type="match status" value="1"/>
</dbReference>